<proteinExistence type="predicted"/>
<evidence type="ECO:0000256" key="2">
    <source>
        <dbReference type="SAM" id="MobiDB-lite"/>
    </source>
</evidence>
<evidence type="ECO:0000313" key="3">
    <source>
        <dbReference type="EMBL" id="GAA0169332.1"/>
    </source>
</evidence>
<reference evidence="3 4" key="1">
    <citation type="submission" date="2024-01" db="EMBL/GenBank/DDBJ databases">
        <title>The complete chloroplast genome sequence of Lithospermum erythrorhizon: insights into the phylogenetic relationship among Boraginaceae species and the maternal lineages of purple gromwells.</title>
        <authorList>
            <person name="Okada T."/>
            <person name="Watanabe K."/>
        </authorList>
    </citation>
    <scope>NUCLEOTIDE SEQUENCE [LARGE SCALE GENOMIC DNA]</scope>
</reference>
<evidence type="ECO:0000313" key="4">
    <source>
        <dbReference type="Proteomes" id="UP001454036"/>
    </source>
</evidence>
<feature type="coiled-coil region" evidence="1">
    <location>
        <begin position="381"/>
        <end position="436"/>
    </location>
</feature>
<keyword evidence="1" id="KW-0175">Coiled coil</keyword>
<protein>
    <submittedName>
        <fullName evidence="3">Uncharacterized protein</fullName>
    </submittedName>
</protein>
<comment type="caution">
    <text evidence="3">The sequence shown here is derived from an EMBL/GenBank/DDBJ whole genome shotgun (WGS) entry which is preliminary data.</text>
</comment>
<gene>
    <name evidence="3" type="ORF">LIER_23847</name>
</gene>
<dbReference type="AlphaFoldDB" id="A0AAV3R4M4"/>
<feature type="compositionally biased region" description="Polar residues" evidence="2">
    <location>
        <begin position="1"/>
        <end position="10"/>
    </location>
</feature>
<organism evidence="3 4">
    <name type="scientific">Lithospermum erythrorhizon</name>
    <name type="common">Purple gromwell</name>
    <name type="synonym">Lithospermum officinale var. erythrorhizon</name>
    <dbReference type="NCBI Taxonomy" id="34254"/>
    <lineage>
        <taxon>Eukaryota</taxon>
        <taxon>Viridiplantae</taxon>
        <taxon>Streptophyta</taxon>
        <taxon>Embryophyta</taxon>
        <taxon>Tracheophyta</taxon>
        <taxon>Spermatophyta</taxon>
        <taxon>Magnoliopsida</taxon>
        <taxon>eudicotyledons</taxon>
        <taxon>Gunneridae</taxon>
        <taxon>Pentapetalae</taxon>
        <taxon>asterids</taxon>
        <taxon>lamiids</taxon>
        <taxon>Boraginales</taxon>
        <taxon>Boraginaceae</taxon>
        <taxon>Boraginoideae</taxon>
        <taxon>Lithospermeae</taxon>
        <taxon>Lithospermum</taxon>
    </lineage>
</organism>
<feature type="region of interest" description="Disordered" evidence="2">
    <location>
        <begin position="180"/>
        <end position="240"/>
    </location>
</feature>
<accession>A0AAV3R4M4</accession>
<sequence length="496" mass="54633">MSDSTNSCPESQGPFILTSSSPSQDGERRPYRCGSTLSEKDVDDLRSRYDIPTSVLLQRPRPTDRVNTPPPGLKTFFVVALDNGVRLPVHSYIVEALSMAGVAPFQLTQNMWISRSWIPLFHREDRHEGYFAKPLPPRDPGLFPPADANLGALKALRVSYSVPDHMPPLPPAVPVVASNQSPMRPPAPTPVLVGSSSEEEEAPTPLLRRPCPPTSETSMPNYQGAALESSGRGTSMPPSLEGHFSSSPLLLGSGWFWFGSSPNSLFGPLLSFRVRAYEASYVSARGFSPPPPPRIPKEDVVSSSKPSGLTVLRRLKRTTPSSSSVARNHAESIYSLSIHGDKFFGLHAVTFQSYKELISSYEVASGSSSRAEKYASGAPRIAAVRAELERMQAERDSALKERDHLQAGTDEILQTHDRLLDQLTESQRQVKIMEATRTLEGLGELVRSSDRVAILRSSHIIPEEVRAYPLSPVWFRDQRRIDQPVGEEELPDCSCR</sequence>
<feature type="region of interest" description="Disordered" evidence="2">
    <location>
        <begin position="1"/>
        <end position="37"/>
    </location>
</feature>
<evidence type="ECO:0000256" key="1">
    <source>
        <dbReference type="SAM" id="Coils"/>
    </source>
</evidence>
<dbReference type="Proteomes" id="UP001454036">
    <property type="component" value="Unassembled WGS sequence"/>
</dbReference>
<keyword evidence="4" id="KW-1185">Reference proteome</keyword>
<dbReference type="EMBL" id="BAABME010006804">
    <property type="protein sequence ID" value="GAA0169332.1"/>
    <property type="molecule type" value="Genomic_DNA"/>
</dbReference>
<name>A0AAV3R4M4_LITER</name>